<gene>
    <name evidence="1" type="ORF">SPELUC_LOCUS12865</name>
</gene>
<reference evidence="1" key="1">
    <citation type="submission" date="2021-06" db="EMBL/GenBank/DDBJ databases">
        <authorList>
            <person name="Kallberg Y."/>
            <person name="Tangrot J."/>
            <person name="Rosling A."/>
        </authorList>
    </citation>
    <scope>NUCLEOTIDE SEQUENCE</scope>
    <source>
        <strain evidence="1">28 12/20/2015</strain>
    </source>
</reference>
<accession>A0ACA9PW92</accession>
<keyword evidence="2" id="KW-1185">Reference proteome</keyword>
<feature type="non-terminal residue" evidence="1">
    <location>
        <position position="95"/>
    </location>
</feature>
<evidence type="ECO:0000313" key="2">
    <source>
        <dbReference type="Proteomes" id="UP000789366"/>
    </source>
</evidence>
<name>A0ACA9PW92_9GLOM</name>
<organism evidence="1 2">
    <name type="scientific">Cetraspora pellucida</name>
    <dbReference type="NCBI Taxonomy" id="1433469"/>
    <lineage>
        <taxon>Eukaryota</taxon>
        <taxon>Fungi</taxon>
        <taxon>Fungi incertae sedis</taxon>
        <taxon>Mucoromycota</taxon>
        <taxon>Glomeromycotina</taxon>
        <taxon>Glomeromycetes</taxon>
        <taxon>Diversisporales</taxon>
        <taxon>Gigasporaceae</taxon>
        <taxon>Cetraspora</taxon>
    </lineage>
</organism>
<evidence type="ECO:0000313" key="1">
    <source>
        <dbReference type="EMBL" id="CAG8727559.1"/>
    </source>
</evidence>
<dbReference type="EMBL" id="CAJVPW010031898">
    <property type="protein sequence ID" value="CAG8727559.1"/>
    <property type="molecule type" value="Genomic_DNA"/>
</dbReference>
<proteinExistence type="predicted"/>
<protein>
    <submittedName>
        <fullName evidence="1">17284_t:CDS:1</fullName>
    </submittedName>
</protein>
<sequence>IDQFATDHSSLSCKVIEKTNNQQYRLGYKYGIINAYYSAGELEILEVAVCSELDKISSEQISLQEAAKLQSVGLVSSSFCNCKELSNSKKCNCKK</sequence>
<feature type="non-terminal residue" evidence="1">
    <location>
        <position position="1"/>
    </location>
</feature>
<comment type="caution">
    <text evidence="1">The sequence shown here is derived from an EMBL/GenBank/DDBJ whole genome shotgun (WGS) entry which is preliminary data.</text>
</comment>
<dbReference type="Proteomes" id="UP000789366">
    <property type="component" value="Unassembled WGS sequence"/>
</dbReference>